<reference evidence="1" key="1">
    <citation type="journal article" date="2021" name="Sci. Rep.">
        <title>Diploid genomic architecture of Nitzschia inconspicua, an elite biomass production diatom.</title>
        <authorList>
            <person name="Oliver A."/>
            <person name="Podell S."/>
            <person name="Pinowska A."/>
            <person name="Traller J.C."/>
            <person name="Smith S.R."/>
            <person name="McClure R."/>
            <person name="Beliaev A."/>
            <person name="Bohutskyi P."/>
            <person name="Hill E.A."/>
            <person name="Rabines A."/>
            <person name="Zheng H."/>
            <person name="Allen L.Z."/>
            <person name="Kuo A."/>
            <person name="Grigoriev I.V."/>
            <person name="Allen A.E."/>
            <person name="Hazlebeck D."/>
            <person name="Allen E.E."/>
        </authorList>
    </citation>
    <scope>NUCLEOTIDE SEQUENCE</scope>
    <source>
        <strain evidence="1">Hildebrandi</strain>
    </source>
</reference>
<accession>A0A9K3PKT1</accession>
<evidence type="ECO:0000313" key="1">
    <source>
        <dbReference type="EMBL" id="KAG7351130.1"/>
    </source>
</evidence>
<protein>
    <submittedName>
        <fullName evidence="1">Uncharacterized protein</fullName>
    </submittedName>
</protein>
<reference evidence="1" key="2">
    <citation type="submission" date="2021-04" db="EMBL/GenBank/DDBJ databases">
        <authorList>
            <person name="Podell S."/>
        </authorList>
    </citation>
    <scope>NUCLEOTIDE SEQUENCE</scope>
    <source>
        <strain evidence="1">Hildebrandi</strain>
    </source>
</reference>
<dbReference type="EMBL" id="JAGRRH010000018">
    <property type="protein sequence ID" value="KAG7351130.1"/>
    <property type="molecule type" value="Genomic_DNA"/>
</dbReference>
<organism evidence="1 2">
    <name type="scientific">Nitzschia inconspicua</name>
    <dbReference type="NCBI Taxonomy" id="303405"/>
    <lineage>
        <taxon>Eukaryota</taxon>
        <taxon>Sar</taxon>
        <taxon>Stramenopiles</taxon>
        <taxon>Ochrophyta</taxon>
        <taxon>Bacillariophyta</taxon>
        <taxon>Bacillariophyceae</taxon>
        <taxon>Bacillariophycidae</taxon>
        <taxon>Bacillariales</taxon>
        <taxon>Bacillariaceae</taxon>
        <taxon>Nitzschia</taxon>
    </lineage>
</organism>
<dbReference type="AlphaFoldDB" id="A0A9K3PKT1"/>
<dbReference type="Proteomes" id="UP000693970">
    <property type="component" value="Unassembled WGS sequence"/>
</dbReference>
<name>A0A9K3PKT1_9STRA</name>
<keyword evidence="2" id="KW-1185">Reference proteome</keyword>
<dbReference type="OrthoDB" id="45280at2759"/>
<evidence type="ECO:0000313" key="2">
    <source>
        <dbReference type="Proteomes" id="UP000693970"/>
    </source>
</evidence>
<proteinExistence type="predicted"/>
<comment type="caution">
    <text evidence="1">The sequence shown here is derived from an EMBL/GenBank/DDBJ whole genome shotgun (WGS) entry which is preliminary data.</text>
</comment>
<gene>
    <name evidence="1" type="ORF">IV203_010490</name>
</gene>
<sequence length="94" mass="10632">MSDLEDRVKALEDGAQFNANQAAIREREAEFLLQLKEIKETMAKEQSSEGASSEEVKVLKEENELLKAKLAKNEYRVRHLIEGMEELLAAKAKA</sequence>